<dbReference type="PANTHER" id="PTHR21310:SF15">
    <property type="entry name" value="AMINOGLYCOSIDE PHOSPHOTRANSFERASE DOMAIN-CONTAINING PROTEIN"/>
    <property type="match status" value="1"/>
</dbReference>
<dbReference type="Gene3D" id="3.30.200.20">
    <property type="entry name" value="Phosphorylase Kinase, domain 1"/>
    <property type="match status" value="1"/>
</dbReference>
<dbReference type="Gene3D" id="3.90.1200.10">
    <property type="match status" value="1"/>
</dbReference>
<dbReference type="SUPFAM" id="SSF56112">
    <property type="entry name" value="Protein kinase-like (PK-like)"/>
    <property type="match status" value="1"/>
</dbReference>
<dbReference type="InterPro" id="IPR051678">
    <property type="entry name" value="AGP_Transferase"/>
</dbReference>
<dbReference type="AlphaFoldDB" id="A0A7Z2VKQ5"/>
<dbReference type="Proteomes" id="UP000502248">
    <property type="component" value="Chromosome"/>
</dbReference>
<protein>
    <submittedName>
        <fullName evidence="2">Phosphotransferase</fullName>
    </submittedName>
</protein>
<dbReference type="EMBL" id="CP051680">
    <property type="protein sequence ID" value="QJD85038.1"/>
    <property type="molecule type" value="Genomic_DNA"/>
</dbReference>
<sequence length="309" mass="34756">MTTNARIERILELARQHDLNISSTNAEINESGLDFLAVFGQTDNGDAWVIREPRRPDVVASAVYEKNVLKLIQERLPVAVPDWRICTPELIAYPRLNGTPAATINPKTSNYDWVIDPQSPPEVFIETLARAMAALHEIDHETAREAGARVNQPKEVRRDLTDKMYEIKRIFGVAEALWQRWQAWLADDSYWPPHSSLIHGDLHPGHIVIDSDGRVTGLLDWTEAEVADPASDFTIYCAAFGESGLEKLLEQYEKAGGQVWPRMREHIVEMLAAYPVLIASFAMKSGLEDYLAMARHSLGVNEFGEELPS</sequence>
<gene>
    <name evidence="2" type="ORF">HH215_18870</name>
</gene>
<keyword evidence="3" id="KW-1185">Reference proteome</keyword>
<evidence type="ECO:0000313" key="3">
    <source>
        <dbReference type="Proteomes" id="UP000502248"/>
    </source>
</evidence>
<keyword evidence="2" id="KW-0808">Transferase</keyword>
<dbReference type="CDD" id="cd05152">
    <property type="entry name" value="MPH2"/>
    <property type="match status" value="1"/>
</dbReference>
<dbReference type="GO" id="GO:0016740">
    <property type="term" value="F:transferase activity"/>
    <property type="evidence" value="ECO:0007669"/>
    <property type="project" value="UniProtKB-KW"/>
</dbReference>
<name>A0A7Z2VKQ5_9BACL</name>
<dbReference type="InterPro" id="IPR002575">
    <property type="entry name" value="Aminoglycoside_PTrfase"/>
</dbReference>
<reference evidence="2 3" key="1">
    <citation type="submission" date="2020-04" db="EMBL/GenBank/DDBJ databases">
        <title>Genome sequencing of novel species.</title>
        <authorList>
            <person name="Heo J."/>
            <person name="Kim S.-J."/>
            <person name="Kim J.-S."/>
            <person name="Hong S.-B."/>
            <person name="Kwon S.-W."/>
        </authorList>
    </citation>
    <scope>NUCLEOTIDE SEQUENCE [LARGE SCALE GENOMIC DNA]</scope>
    <source>
        <strain evidence="2 3">MFER-1</strain>
    </source>
</reference>
<organism evidence="2 3">
    <name type="scientific">Cohnella herbarum</name>
    <dbReference type="NCBI Taxonomy" id="2728023"/>
    <lineage>
        <taxon>Bacteria</taxon>
        <taxon>Bacillati</taxon>
        <taxon>Bacillota</taxon>
        <taxon>Bacilli</taxon>
        <taxon>Bacillales</taxon>
        <taxon>Paenibacillaceae</taxon>
        <taxon>Cohnella</taxon>
    </lineage>
</organism>
<feature type="domain" description="Aminoglycoside phosphotransferase" evidence="1">
    <location>
        <begin position="28"/>
        <end position="266"/>
    </location>
</feature>
<dbReference type="InterPro" id="IPR011009">
    <property type="entry name" value="Kinase-like_dom_sf"/>
</dbReference>
<evidence type="ECO:0000259" key="1">
    <source>
        <dbReference type="Pfam" id="PF01636"/>
    </source>
</evidence>
<proteinExistence type="predicted"/>
<dbReference type="RefSeq" id="WP_169281314.1">
    <property type="nucleotide sequence ID" value="NZ_CP051680.1"/>
</dbReference>
<dbReference type="PANTHER" id="PTHR21310">
    <property type="entry name" value="AMINOGLYCOSIDE PHOSPHOTRANSFERASE-RELATED-RELATED"/>
    <property type="match status" value="1"/>
</dbReference>
<dbReference type="Pfam" id="PF01636">
    <property type="entry name" value="APH"/>
    <property type="match status" value="1"/>
</dbReference>
<accession>A0A7Z2VKQ5</accession>
<evidence type="ECO:0000313" key="2">
    <source>
        <dbReference type="EMBL" id="QJD85038.1"/>
    </source>
</evidence>
<dbReference type="KEGG" id="cheb:HH215_18870"/>